<dbReference type="EMBL" id="DUZY01000002">
    <property type="protein sequence ID" value="DAD29160.1"/>
    <property type="molecule type" value="Genomic_DNA"/>
</dbReference>
<comment type="caution">
    <text evidence="1">The sequence shown here is derived from an EMBL/GenBank/DDBJ whole genome shotgun (WGS) entry which is preliminary data.</text>
</comment>
<evidence type="ECO:0000313" key="1">
    <source>
        <dbReference type="EMBL" id="DAD29160.1"/>
    </source>
</evidence>
<sequence>MESNSLLSINILGGERKDVPWACLALVDDILSIVSALNHISFLFVNKSGNQAAHCIAQF</sequence>
<gene>
    <name evidence="1" type="ORF">HUJ06_030628</name>
</gene>
<organism evidence="1 2">
    <name type="scientific">Nelumbo nucifera</name>
    <name type="common">Sacred lotus</name>
    <dbReference type="NCBI Taxonomy" id="4432"/>
    <lineage>
        <taxon>Eukaryota</taxon>
        <taxon>Viridiplantae</taxon>
        <taxon>Streptophyta</taxon>
        <taxon>Embryophyta</taxon>
        <taxon>Tracheophyta</taxon>
        <taxon>Spermatophyta</taxon>
        <taxon>Magnoliopsida</taxon>
        <taxon>Proteales</taxon>
        <taxon>Nelumbonaceae</taxon>
        <taxon>Nelumbo</taxon>
    </lineage>
</organism>
<dbReference type="AlphaFoldDB" id="A0A822Y9E7"/>
<dbReference type="Proteomes" id="UP000607653">
    <property type="component" value="Unassembled WGS sequence"/>
</dbReference>
<evidence type="ECO:0000313" key="2">
    <source>
        <dbReference type="Proteomes" id="UP000607653"/>
    </source>
</evidence>
<proteinExistence type="predicted"/>
<keyword evidence="2" id="KW-1185">Reference proteome</keyword>
<reference evidence="1 2" key="1">
    <citation type="journal article" date="2020" name="Mol. Biol. Evol.">
        <title>Distinct Expression and Methylation Patterns for Genes with Different Fates following a Single Whole-Genome Duplication in Flowering Plants.</title>
        <authorList>
            <person name="Shi T."/>
            <person name="Rahmani R.S."/>
            <person name="Gugger P.F."/>
            <person name="Wang M."/>
            <person name="Li H."/>
            <person name="Zhang Y."/>
            <person name="Li Z."/>
            <person name="Wang Q."/>
            <person name="Van de Peer Y."/>
            <person name="Marchal K."/>
            <person name="Chen J."/>
        </authorList>
    </citation>
    <scope>NUCLEOTIDE SEQUENCE [LARGE SCALE GENOMIC DNA]</scope>
    <source>
        <tissue evidence="1">Leaf</tissue>
    </source>
</reference>
<accession>A0A822Y9E7</accession>
<name>A0A822Y9E7_NELNU</name>
<protein>
    <submittedName>
        <fullName evidence="1">Uncharacterized protein</fullName>
    </submittedName>
</protein>